<evidence type="ECO:0000313" key="3">
    <source>
        <dbReference type="Proteomes" id="UP000026941"/>
    </source>
</evidence>
<reference evidence="2 3" key="1">
    <citation type="submission" date="2014-05" db="EMBL/GenBank/DDBJ databases">
        <title>Whole genome shotgun sequence of Rhizobium rhizogenes NBRC 13257.</title>
        <authorList>
            <person name="Katano-Makiyama Y."/>
            <person name="Hosoyama A."/>
            <person name="Hashimoto M."/>
            <person name="Hosoyama Y."/>
            <person name="Noguchi M."/>
            <person name="Tsuchikane K."/>
            <person name="Kimura A."/>
            <person name="Ohji S."/>
            <person name="Ichikawa N."/>
            <person name="Yamazoe A."/>
            <person name="Fujita N."/>
        </authorList>
    </citation>
    <scope>NUCLEOTIDE SEQUENCE [LARGE SCALE GENOMIC DNA]</scope>
    <source>
        <strain evidence="2 3">NBRC 13257</strain>
    </source>
</reference>
<dbReference type="AlphaFoldDB" id="A0AA87U6Z0"/>
<feature type="region of interest" description="Disordered" evidence="1">
    <location>
        <begin position="34"/>
        <end position="53"/>
    </location>
</feature>
<evidence type="ECO:0000256" key="1">
    <source>
        <dbReference type="SAM" id="MobiDB-lite"/>
    </source>
</evidence>
<proteinExistence type="predicted"/>
<evidence type="ECO:0000313" key="2">
    <source>
        <dbReference type="EMBL" id="GAJ96191.1"/>
    </source>
</evidence>
<organism evidence="2 3">
    <name type="scientific">Rhizobium rhizogenes NBRC 13257</name>
    <dbReference type="NCBI Taxonomy" id="1220581"/>
    <lineage>
        <taxon>Bacteria</taxon>
        <taxon>Pseudomonadati</taxon>
        <taxon>Pseudomonadota</taxon>
        <taxon>Alphaproteobacteria</taxon>
        <taxon>Hyphomicrobiales</taxon>
        <taxon>Rhizobiaceae</taxon>
        <taxon>Rhizobium/Agrobacterium group</taxon>
        <taxon>Rhizobium</taxon>
    </lineage>
</organism>
<accession>A0AA87U6Z0</accession>
<name>A0AA87U6Z0_RHIRH</name>
<sequence>MDRKQARIDRRIERQVRQQVKAVRLVEKVEAEHEPRTAFTPGGAKTARSEQDPGSIMQMRMSYRIHDHSDRANSWSWGQVRNWCDPIYDANSACVVRSTMIEMGGLYWHEIMGQMTGGRDRHKKHHSQPLDSLCEEAQLRWIEIGREEDELFRFRTGGKQRIWGFRTGHVFNVVWWDAEHQIYPVD</sequence>
<gene>
    <name evidence="2" type="ORF">RRH01S_18_00340</name>
</gene>
<protein>
    <submittedName>
        <fullName evidence="2">Uncharacterized protein</fullName>
    </submittedName>
</protein>
<dbReference type="EMBL" id="BAYX01000018">
    <property type="protein sequence ID" value="GAJ96191.1"/>
    <property type="molecule type" value="Genomic_DNA"/>
</dbReference>
<dbReference type="RefSeq" id="WP_052365325.1">
    <property type="nucleotide sequence ID" value="NZ_BAYX01000018.1"/>
</dbReference>
<dbReference type="Proteomes" id="UP000026941">
    <property type="component" value="Unassembled WGS sequence"/>
</dbReference>
<comment type="caution">
    <text evidence="2">The sequence shown here is derived from an EMBL/GenBank/DDBJ whole genome shotgun (WGS) entry which is preliminary data.</text>
</comment>